<dbReference type="NCBIfam" id="TIGR04516">
    <property type="entry name" value="glycosyl_450act"/>
    <property type="match status" value="1"/>
</dbReference>
<dbReference type="EMBL" id="BMNT01000020">
    <property type="protein sequence ID" value="GGK91355.1"/>
    <property type="molecule type" value="Genomic_DNA"/>
</dbReference>
<evidence type="ECO:0000256" key="3">
    <source>
        <dbReference type="ARBA" id="ARBA00022679"/>
    </source>
</evidence>
<organism evidence="7 8">
    <name type="scientific">Sphaerisporangium melleum</name>
    <dbReference type="NCBI Taxonomy" id="321316"/>
    <lineage>
        <taxon>Bacteria</taxon>
        <taxon>Bacillati</taxon>
        <taxon>Actinomycetota</taxon>
        <taxon>Actinomycetes</taxon>
        <taxon>Streptosporangiales</taxon>
        <taxon>Streptosporangiaceae</taxon>
        <taxon>Sphaerisporangium</taxon>
    </lineage>
</organism>
<dbReference type="InterPro" id="IPR050426">
    <property type="entry name" value="Glycosyltransferase_28"/>
</dbReference>
<dbReference type="AlphaFoldDB" id="A0A917R5U0"/>
<feature type="domain" description="Erythromycin biosynthesis protein CIII-like N-terminal" evidence="6">
    <location>
        <begin position="22"/>
        <end position="253"/>
    </location>
</feature>
<dbReference type="Pfam" id="PF21036">
    <property type="entry name" value="EryCIII-like_N"/>
    <property type="match status" value="1"/>
</dbReference>
<dbReference type="FunFam" id="3.40.50.2000:FF:000072">
    <property type="entry name" value="Glycosyl transferase"/>
    <property type="match status" value="1"/>
</dbReference>
<keyword evidence="2" id="KW-0328">Glycosyltransferase</keyword>
<evidence type="ECO:0000256" key="1">
    <source>
        <dbReference type="ARBA" id="ARBA00006962"/>
    </source>
</evidence>
<name>A0A917R5U0_9ACTN</name>
<keyword evidence="8" id="KW-1185">Reference proteome</keyword>
<evidence type="ECO:0000256" key="2">
    <source>
        <dbReference type="ARBA" id="ARBA00022676"/>
    </source>
</evidence>
<dbReference type="GO" id="GO:0008194">
    <property type="term" value="F:UDP-glycosyltransferase activity"/>
    <property type="evidence" value="ECO:0007669"/>
    <property type="project" value="InterPro"/>
</dbReference>
<comment type="similarity">
    <text evidence="1">Belongs to the glycosyltransferase 28 family.</text>
</comment>
<sequence length="427" mass="45846">MRVLFVTNVFRSHLYALVPLAWALRTAGHDVRVAGPPDIAGDIVHTGLPGVLIGGELRIHEKMAQAVPFYDQMEPADPRGMRTGKSLQTDFGWGDPHAELADFIAGVRTALFPDDTIDDLVSVARAWRPDLVITDPTAFPGALAARTVGAAHARQLFGMDRIAQVRAACLARPGSGGDPLRDWLEPIMHRYGCAFDEEAVLGQWTVSPLPSFIPGVEGVHYVPARRVPFNGPSIVPRWLEEPPARRRVCMTLGVTHRDAGMSGISVQELLDAVADLDVEVVATFNAQQLASVSVVPDNVRVVDFVPLNALLPTCSAIVHEGGSGAFAGALENGVPQVIVPHDFTVEKWLGPLANAIGLEERGAGVYAANARSLTASVLRDSLKLVLEDPSFAAKAARLRTEALAMPTPNDIVPVLEKLTAEHRSPRS</sequence>
<gene>
    <name evidence="7" type="ORF">GCM10007964_37540</name>
</gene>
<proteinExistence type="inferred from homology"/>
<dbReference type="RefSeq" id="WP_189164334.1">
    <property type="nucleotide sequence ID" value="NZ_BMNT01000020.1"/>
</dbReference>
<dbReference type="PANTHER" id="PTHR48050">
    <property type="entry name" value="STEROL 3-BETA-GLUCOSYLTRANSFERASE"/>
    <property type="match status" value="1"/>
</dbReference>
<dbReference type="GO" id="GO:0017000">
    <property type="term" value="P:antibiotic biosynthetic process"/>
    <property type="evidence" value="ECO:0007669"/>
    <property type="project" value="UniProtKB-KW"/>
</dbReference>
<reference evidence="7" key="1">
    <citation type="journal article" date="2014" name="Int. J. Syst. Evol. Microbiol.">
        <title>Complete genome sequence of Corynebacterium casei LMG S-19264T (=DSM 44701T), isolated from a smear-ripened cheese.</title>
        <authorList>
            <consortium name="US DOE Joint Genome Institute (JGI-PGF)"/>
            <person name="Walter F."/>
            <person name="Albersmeier A."/>
            <person name="Kalinowski J."/>
            <person name="Ruckert C."/>
        </authorList>
    </citation>
    <scope>NUCLEOTIDE SEQUENCE</scope>
    <source>
        <strain evidence="7">JCM 13064</strain>
    </source>
</reference>
<evidence type="ECO:0000313" key="7">
    <source>
        <dbReference type="EMBL" id="GGK91355.1"/>
    </source>
</evidence>
<feature type="domain" description="Erythromycin biosynthesis protein CIII-like C-terminal" evidence="5">
    <location>
        <begin position="268"/>
        <end position="418"/>
    </location>
</feature>
<dbReference type="SUPFAM" id="SSF53756">
    <property type="entry name" value="UDP-Glycosyltransferase/glycogen phosphorylase"/>
    <property type="match status" value="1"/>
</dbReference>
<dbReference type="InterPro" id="IPR002213">
    <property type="entry name" value="UDP_glucos_trans"/>
</dbReference>
<comment type="caution">
    <text evidence="7">The sequence shown here is derived from an EMBL/GenBank/DDBJ whole genome shotgun (WGS) entry which is preliminary data.</text>
</comment>
<dbReference type="Pfam" id="PF06722">
    <property type="entry name" value="EryCIII-like_C"/>
    <property type="match status" value="1"/>
</dbReference>
<reference evidence="7" key="2">
    <citation type="submission" date="2020-09" db="EMBL/GenBank/DDBJ databases">
        <authorList>
            <person name="Sun Q."/>
            <person name="Ohkuma M."/>
        </authorList>
    </citation>
    <scope>NUCLEOTIDE SEQUENCE</scope>
    <source>
        <strain evidence="7">JCM 13064</strain>
    </source>
</reference>
<evidence type="ECO:0000256" key="4">
    <source>
        <dbReference type="ARBA" id="ARBA00023194"/>
    </source>
</evidence>
<keyword evidence="4" id="KW-0045">Antibiotic biosynthesis</keyword>
<evidence type="ECO:0000313" key="8">
    <source>
        <dbReference type="Proteomes" id="UP000645217"/>
    </source>
</evidence>
<dbReference type="GO" id="GO:0016758">
    <property type="term" value="F:hexosyltransferase activity"/>
    <property type="evidence" value="ECO:0007669"/>
    <property type="project" value="UniProtKB-ARBA"/>
</dbReference>
<dbReference type="InterPro" id="IPR010610">
    <property type="entry name" value="EryCIII-like_C"/>
</dbReference>
<dbReference type="PANTHER" id="PTHR48050:SF13">
    <property type="entry name" value="STEROL 3-BETA-GLUCOSYLTRANSFERASE UGT80A2"/>
    <property type="match status" value="1"/>
</dbReference>
<evidence type="ECO:0000259" key="5">
    <source>
        <dbReference type="Pfam" id="PF06722"/>
    </source>
</evidence>
<dbReference type="Gene3D" id="3.40.50.2000">
    <property type="entry name" value="Glycogen Phosphorylase B"/>
    <property type="match status" value="2"/>
</dbReference>
<dbReference type="Proteomes" id="UP000645217">
    <property type="component" value="Unassembled WGS sequence"/>
</dbReference>
<dbReference type="CDD" id="cd03784">
    <property type="entry name" value="GT1_Gtf-like"/>
    <property type="match status" value="1"/>
</dbReference>
<accession>A0A917R5U0</accession>
<dbReference type="InterPro" id="IPR048284">
    <property type="entry name" value="EryCIII-like_N"/>
</dbReference>
<keyword evidence="3 7" id="KW-0808">Transferase</keyword>
<evidence type="ECO:0000259" key="6">
    <source>
        <dbReference type="Pfam" id="PF21036"/>
    </source>
</evidence>
<protein>
    <submittedName>
        <fullName evidence="7">Glycosyl transferase</fullName>
    </submittedName>
</protein>
<dbReference type="InterPro" id="IPR030953">
    <property type="entry name" value="Glycosyl_450act"/>
</dbReference>